<dbReference type="Pfam" id="PF17919">
    <property type="entry name" value="RT_RNaseH_2"/>
    <property type="match status" value="1"/>
</dbReference>
<dbReference type="InterPro" id="IPR050951">
    <property type="entry name" value="Retrovirus_Pol_polyprotein"/>
</dbReference>
<evidence type="ECO:0000313" key="5">
    <source>
        <dbReference type="Proteomes" id="UP000265515"/>
    </source>
</evidence>
<comment type="caution">
    <text evidence="4">The sequence shown here is derived from an EMBL/GenBank/DDBJ whole genome shotgun (WGS) entry which is preliminary data.</text>
</comment>
<feature type="domain" description="Reverse transcriptase/retrotransposon-derived protein RNase H-like" evidence="3">
    <location>
        <begin position="155"/>
        <end position="215"/>
    </location>
</feature>
<dbReference type="AlphaFoldDB" id="A0A388LDQ5"/>
<dbReference type="Proteomes" id="UP000265515">
    <property type="component" value="Unassembled WGS sequence"/>
</dbReference>
<feature type="region of interest" description="Disordered" evidence="2">
    <location>
        <begin position="74"/>
        <end position="123"/>
    </location>
</feature>
<dbReference type="InterPro" id="IPR043502">
    <property type="entry name" value="DNA/RNA_pol_sf"/>
</dbReference>
<protein>
    <recommendedName>
        <fullName evidence="3">Reverse transcriptase/retrotransposon-derived protein RNase H-like domain-containing protein</fullName>
    </recommendedName>
</protein>
<dbReference type="Gramene" id="GBG80407">
    <property type="protein sequence ID" value="GBG80407"/>
    <property type="gene ID" value="CBR_g30872"/>
</dbReference>
<keyword evidence="1" id="KW-0511">Multifunctional enzyme</keyword>
<proteinExistence type="predicted"/>
<evidence type="ECO:0000259" key="3">
    <source>
        <dbReference type="Pfam" id="PF17919"/>
    </source>
</evidence>
<reference evidence="4 5" key="1">
    <citation type="journal article" date="2018" name="Cell">
        <title>The Chara Genome: Secondary Complexity and Implications for Plant Terrestrialization.</title>
        <authorList>
            <person name="Nishiyama T."/>
            <person name="Sakayama H."/>
            <person name="Vries J.D."/>
            <person name="Buschmann H."/>
            <person name="Saint-Marcoux D."/>
            <person name="Ullrich K.K."/>
            <person name="Haas F.B."/>
            <person name="Vanderstraeten L."/>
            <person name="Becker D."/>
            <person name="Lang D."/>
            <person name="Vosolsobe S."/>
            <person name="Rombauts S."/>
            <person name="Wilhelmsson P.K.I."/>
            <person name="Janitza P."/>
            <person name="Kern R."/>
            <person name="Heyl A."/>
            <person name="Rumpler F."/>
            <person name="Villalobos L.I.A.C."/>
            <person name="Clay J.M."/>
            <person name="Skokan R."/>
            <person name="Toyoda A."/>
            <person name="Suzuki Y."/>
            <person name="Kagoshima H."/>
            <person name="Schijlen E."/>
            <person name="Tajeshwar N."/>
            <person name="Catarino B."/>
            <person name="Hetherington A.J."/>
            <person name="Saltykova A."/>
            <person name="Bonnot C."/>
            <person name="Breuninger H."/>
            <person name="Symeonidi A."/>
            <person name="Radhakrishnan G.V."/>
            <person name="Van Nieuwerburgh F."/>
            <person name="Deforce D."/>
            <person name="Chang C."/>
            <person name="Karol K.G."/>
            <person name="Hedrich R."/>
            <person name="Ulvskov P."/>
            <person name="Glockner G."/>
            <person name="Delwiche C.F."/>
            <person name="Petrasek J."/>
            <person name="Van de Peer Y."/>
            <person name="Friml J."/>
            <person name="Beilby M."/>
            <person name="Dolan L."/>
            <person name="Kohara Y."/>
            <person name="Sugano S."/>
            <person name="Fujiyama A."/>
            <person name="Delaux P.-M."/>
            <person name="Quint M."/>
            <person name="TheiBen G."/>
            <person name="Hagemann M."/>
            <person name="Harholt J."/>
            <person name="Dunand C."/>
            <person name="Zachgo S."/>
            <person name="Langdale J."/>
            <person name="Maumus F."/>
            <person name="Straeten D.V.D."/>
            <person name="Gould S.B."/>
            <person name="Rensing S.A."/>
        </authorList>
    </citation>
    <scope>NUCLEOTIDE SEQUENCE [LARGE SCALE GENOMIC DNA]</scope>
    <source>
        <strain evidence="4 5">S276</strain>
    </source>
</reference>
<dbReference type="SUPFAM" id="SSF56672">
    <property type="entry name" value="DNA/RNA polymerases"/>
    <property type="match status" value="1"/>
</dbReference>
<dbReference type="OrthoDB" id="425619at2759"/>
<dbReference type="GO" id="GO:0003824">
    <property type="term" value="F:catalytic activity"/>
    <property type="evidence" value="ECO:0007669"/>
    <property type="project" value="UniProtKB-KW"/>
</dbReference>
<gene>
    <name evidence="4" type="ORF">CBR_g30872</name>
</gene>
<dbReference type="PANTHER" id="PTHR37984">
    <property type="entry name" value="PROTEIN CBG26694"/>
    <property type="match status" value="1"/>
</dbReference>
<sequence>MFGEGPWITAILNYDGGDEVKLKINVEGAREEGMRAHSKLQAAITEVKDRAERRCRRDGVTAKMRVTVAYHKAETSTNTVNREQAHLDRDTGGESEMSEAADRETDVQSRKRADQVRRNHPQSSDYLSLHLALSGRDLMRTVQPCDEECESDSWCEAAFRHLKHALTHHEILKLPDPDKPLIVTMNASQYGIGAVLVQQEGPKLRPVEYMSKKMPS</sequence>
<feature type="compositionally biased region" description="Basic and acidic residues" evidence="2">
    <location>
        <begin position="83"/>
        <end position="92"/>
    </location>
</feature>
<evidence type="ECO:0000256" key="1">
    <source>
        <dbReference type="ARBA" id="ARBA00023268"/>
    </source>
</evidence>
<feature type="compositionally biased region" description="Basic and acidic residues" evidence="2">
    <location>
        <begin position="100"/>
        <end position="117"/>
    </location>
</feature>
<accession>A0A388LDQ5</accession>
<dbReference type="PANTHER" id="PTHR37984:SF5">
    <property type="entry name" value="PROTEIN NYNRIN-LIKE"/>
    <property type="match status" value="1"/>
</dbReference>
<keyword evidence="5" id="KW-1185">Reference proteome</keyword>
<name>A0A388LDQ5_CHABU</name>
<dbReference type="Gene3D" id="3.10.20.370">
    <property type="match status" value="1"/>
</dbReference>
<evidence type="ECO:0000256" key="2">
    <source>
        <dbReference type="SAM" id="MobiDB-lite"/>
    </source>
</evidence>
<evidence type="ECO:0000313" key="4">
    <source>
        <dbReference type="EMBL" id="GBG80407.1"/>
    </source>
</evidence>
<organism evidence="4 5">
    <name type="scientific">Chara braunii</name>
    <name type="common">Braun's stonewort</name>
    <dbReference type="NCBI Taxonomy" id="69332"/>
    <lineage>
        <taxon>Eukaryota</taxon>
        <taxon>Viridiplantae</taxon>
        <taxon>Streptophyta</taxon>
        <taxon>Charophyceae</taxon>
        <taxon>Charales</taxon>
        <taxon>Characeae</taxon>
        <taxon>Chara</taxon>
    </lineage>
</organism>
<dbReference type="InterPro" id="IPR041577">
    <property type="entry name" value="RT_RNaseH_2"/>
</dbReference>
<dbReference type="EMBL" id="BFEA01000345">
    <property type="protein sequence ID" value="GBG80407.1"/>
    <property type="molecule type" value="Genomic_DNA"/>
</dbReference>